<organism evidence="2 3">
    <name type="scientific">Fusarium oxysporum</name>
    <name type="common">Fusarium vascular wilt</name>
    <dbReference type="NCBI Taxonomy" id="5507"/>
    <lineage>
        <taxon>Eukaryota</taxon>
        <taxon>Fungi</taxon>
        <taxon>Dikarya</taxon>
        <taxon>Ascomycota</taxon>
        <taxon>Pezizomycotina</taxon>
        <taxon>Sordariomycetes</taxon>
        <taxon>Hypocreomycetidae</taxon>
        <taxon>Hypocreales</taxon>
        <taxon>Nectriaceae</taxon>
        <taxon>Fusarium</taxon>
        <taxon>Fusarium oxysporum species complex</taxon>
    </lineage>
</organism>
<dbReference type="VEuPathDB" id="FungiDB:FOZG_01349"/>
<dbReference type="AlphaFoldDB" id="A0A420MXP1"/>
<sequence>MGIEKRSKVEDNSRKSILDEKQDNSPPQRWHKTGTSVSMLVDDTI</sequence>
<accession>A0A420MXP1</accession>
<dbReference type="EMBL" id="MRCX01000093">
    <property type="protein sequence ID" value="RKK72781.1"/>
    <property type="molecule type" value="Genomic_DNA"/>
</dbReference>
<evidence type="ECO:0000256" key="1">
    <source>
        <dbReference type="SAM" id="MobiDB-lite"/>
    </source>
</evidence>
<feature type="compositionally biased region" description="Basic and acidic residues" evidence="1">
    <location>
        <begin position="1"/>
        <end position="23"/>
    </location>
</feature>
<gene>
    <name evidence="2" type="ORF">BFJ69_g9874</name>
</gene>
<comment type="caution">
    <text evidence="2">The sequence shown here is derived from an EMBL/GenBank/DDBJ whole genome shotgun (WGS) entry which is preliminary data.</text>
</comment>
<dbReference type="VEuPathDB" id="FungiDB:FOMG_01355"/>
<name>A0A420MXP1_FUSOX</name>
<feature type="region of interest" description="Disordered" evidence="1">
    <location>
        <begin position="1"/>
        <end position="45"/>
    </location>
</feature>
<evidence type="ECO:0000313" key="3">
    <source>
        <dbReference type="Proteomes" id="UP000285084"/>
    </source>
</evidence>
<dbReference type="VEuPathDB" id="FungiDB:FOXG_17911"/>
<evidence type="ECO:0000313" key="2">
    <source>
        <dbReference type="EMBL" id="RKK72781.1"/>
    </source>
</evidence>
<reference evidence="2 3" key="1">
    <citation type="journal article" date="2018" name="Sci. Rep.">
        <title>Characterisation of pathogen-specific regions and novel effector candidates in Fusarium oxysporum f. sp. cepae.</title>
        <authorList>
            <person name="Armitage A.D."/>
            <person name="Taylor A."/>
            <person name="Sobczyk M.K."/>
            <person name="Baxter L."/>
            <person name="Greenfield B.P."/>
            <person name="Bates H.J."/>
            <person name="Wilson F."/>
            <person name="Jackson A.C."/>
            <person name="Ott S."/>
            <person name="Harrison R.J."/>
            <person name="Clarkson J.P."/>
        </authorList>
    </citation>
    <scope>NUCLEOTIDE SEQUENCE [LARGE SCALE GENOMIC DNA]</scope>
    <source>
        <strain evidence="2 3">Fo_A13</strain>
    </source>
</reference>
<dbReference type="Proteomes" id="UP000285084">
    <property type="component" value="Unassembled WGS sequence"/>
</dbReference>
<protein>
    <submittedName>
        <fullName evidence="2">Uncharacterized protein</fullName>
    </submittedName>
</protein>
<proteinExistence type="predicted"/>